<evidence type="ECO:0000256" key="1">
    <source>
        <dbReference type="SAM" id="MobiDB-lite"/>
    </source>
</evidence>
<evidence type="ECO:0000313" key="2">
    <source>
        <dbReference type="EMBL" id="GBO11696.1"/>
    </source>
</evidence>
<dbReference type="OrthoDB" id="6431940at2759"/>
<reference evidence="2 3" key="1">
    <citation type="journal article" date="2019" name="Sci. Rep.">
        <title>Orb-weaving spider Araneus ventricosus genome elucidates the spidroin gene catalogue.</title>
        <authorList>
            <person name="Kono N."/>
            <person name="Nakamura H."/>
            <person name="Ohtoshi R."/>
            <person name="Moran D.A.P."/>
            <person name="Shinohara A."/>
            <person name="Yoshida Y."/>
            <person name="Fujiwara M."/>
            <person name="Mori M."/>
            <person name="Tomita M."/>
            <person name="Arakawa K."/>
        </authorList>
    </citation>
    <scope>NUCLEOTIDE SEQUENCE [LARGE SCALE GENOMIC DNA]</scope>
</reference>
<feature type="compositionally biased region" description="Polar residues" evidence="1">
    <location>
        <begin position="76"/>
        <end position="102"/>
    </location>
</feature>
<organism evidence="2 3">
    <name type="scientific">Araneus ventricosus</name>
    <name type="common">Orbweaver spider</name>
    <name type="synonym">Epeira ventricosa</name>
    <dbReference type="NCBI Taxonomy" id="182803"/>
    <lineage>
        <taxon>Eukaryota</taxon>
        <taxon>Metazoa</taxon>
        <taxon>Ecdysozoa</taxon>
        <taxon>Arthropoda</taxon>
        <taxon>Chelicerata</taxon>
        <taxon>Arachnida</taxon>
        <taxon>Araneae</taxon>
        <taxon>Araneomorphae</taxon>
        <taxon>Entelegynae</taxon>
        <taxon>Araneoidea</taxon>
        <taxon>Araneidae</taxon>
        <taxon>Araneus</taxon>
    </lineage>
</organism>
<protein>
    <submittedName>
        <fullName evidence="2">Uncharacterized protein</fullName>
    </submittedName>
</protein>
<gene>
    <name evidence="2" type="ORF">AVEN_6_1</name>
</gene>
<dbReference type="EMBL" id="BGPR01036460">
    <property type="protein sequence ID" value="GBO11696.1"/>
    <property type="molecule type" value="Genomic_DNA"/>
</dbReference>
<sequence>MAPVHGQEVERRDSIGSYDAYRELQELSSMQLMRDSILRSISKNNSSVQTRYGHREEMPSPSQPSIEVKFLEKRCSSFSSPKSQSGEAKPPEQTSKAESLETNESKYPPLPDFEI</sequence>
<proteinExistence type="predicted"/>
<feature type="region of interest" description="Disordered" evidence="1">
    <location>
        <begin position="44"/>
        <end position="115"/>
    </location>
</feature>
<dbReference type="Proteomes" id="UP000499080">
    <property type="component" value="Unassembled WGS sequence"/>
</dbReference>
<feature type="non-terminal residue" evidence="2">
    <location>
        <position position="115"/>
    </location>
</feature>
<name>A0A4Y2UJ68_ARAVE</name>
<dbReference type="AlphaFoldDB" id="A0A4Y2UJ68"/>
<accession>A0A4Y2UJ68</accession>
<comment type="caution">
    <text evidence="2">The sequence shown here is derived from an EMBL/GenBank/DDBJ whole genome shotgun (WGS) entry which is preliminary data.</text>
</comment>
<evidence type="ECO:0000313" key="3">
    <source>
        <dbReference type="Proteomes" id="UP000499080"/>
    </source>
</evidence>
<keyword evidence="3" id="KW-1185">Reference proteome</keyword>